<dbReference type="PANTHER" id="PTHR30349:SF64">
    <property type="entry name" value="PROPHAGE INTEGRASE INTD-RELATED"/>
    <property type="match status" value="1"/>
</dbReference>
<dbReference type="EMBL" id="LEPB01000004">
    <property type="protein sequence ID" value="RCA11217.1"/>
    <property type="molecule type" value="Genomic_DNA"/>
</dbReference>
<feature type="domain" description="Tyr recombinase" evidence="5">
    <location>
        <begin position="161"/>
        <end position="339"/>
    </location>
</feature>
<comment type="caution">
    <text evidence="6">The sequence shown here is derived from an EMBL/GenBank/DDBJ whole genome shotgun (WGS) entry which is preliminary data.</text>
</comment>
<dbReference type="AlphaFoldDB" id="A0A367CF02"/>
<dbReference type="InterPro" id="IPR010998">
    <property type="entry name" value="Integrase_recombinase_N"/>
</dbReference>
<name>A0A367CF02_9ENTE</name>
<evidence type="ECO:0000313" key="7">
    <source>
        <dbReference type="Proteomes" id="UP000252797"/>
    </source>
</evidence>
<evidence type="ECO:0000313" key="6">
    <source>
        <dbReference type="EMBL" id="RCA11217.1"/>
    </source>
</evidence>
<dbReference type="InterPro" id="IPR050090">
    <property type="entry name" value="Tyrosine_recombinase_XerCD"/>
</dbReference>
<dbReference type="RefSeq" id="WP_113846017.1">
    <property type="nucleotide sequence ID" value="NZ_LEPB01000004.1"/>
</dbReference>
<dbReference type="Proteomes" id="UP000252797">
    <property type="component" value="Unassembled WGS sequence"/>
</dbReference>
<evidence type="ECO:0000256" key="1">
    <source>
        <dbReference type="ARBA" id="ARBA00008857"/>
    </source>
</evidence>
<dbReference type="Pfam" id="PF00589">
    <property type="entry name" value="Phage_integrase"/>
    <property type="match status" value="1"/>
</dbReference>
<evidence type="ECO:0000256" key="3">
    <source>
        <dbReference type="ARBA" id="ARBA00023125"/>
    </source>
</evidence>
<sequence>MPSIVQRGNTFRAQISLYKNGQQKKLTKTFTSKNEAKRWALENELEKGNGKQLAERTTTFADYFENWIYIIKKNDVKETTFQNYQHASSVIRELFKDIQLKNLNDIIVQKKIDHYAETHSRKTTHEVLLKIKTALRDAYARGYLATDFASLVKTRGKDLPKRNRALSITEFKVLRKYLLEHAEDEFNVLVLLALETGMRRGELLGIRPEDLYEYGIQVRRSISPTSNDTSLKTKNSKRDISINKDVYEILKAVPVKSDGYYFEPDGFHQANKLAKLLKILDIPKTTFHGLRDTHASFLFSQDIDIAYVSKRLGHINIQTTQNYYLELIPEKKHQQDADALNLLNSGSIIFGVVTLRSRNANYFFYNKKTSGCPIIKSPDQIIGGKPNIH</sequence>
<dbReference type="GO" id="GO:0003677">
    <property type="term" value="F:DNA binding"/>
    <property type="evidence" value="ECO:0007669"/>
    <property type="project" value="UniProtKB-KW"/>
</dbReference>
<keyword evidence="2" id="KW-0229">DNA integration</keyword>
<evidence type="ECO:0000259" key="5">
    <source>
        <dbReference type="PROSITE" id="PS51898"/>
    </source>
</evidence>
<keyword evidence="4" id="KW-0233">DNA recombination</keyword>
<gene>
    <name evidence="6" type="ORF">EA71_01972</name>
</gene>
<dbReference type="CDD" id="cd01189">
    <property type="entry name" value="INT_ICEBs1_C_like"/>
    <property type="match status" value="1"/>
</dbReference>
<keyword evidence="3" id="KW-0238">DNA-binding</keyword>
<dbReference type="PROSITE" id="PS51898">
    <property type="entry name" value="TYR_RECOMBINASE"/>
    <property type="match status" value="1"/>
</dbReference>
<dbReference type="GO" id="GO:0006310">
    <property type="term" value="P:DNA recombination"/>
    <property type="evidence" value="ECO:0007669"/>
    <property type="project" value="UniProtKB-KW"/>
</dbReference>
<dbReference type="GO" id="GO:0015074">
    <property type="term" value="P:DNA integration"/>
    <property type="evidence" value="ECO:0007669"/>
    <property type="project" value="UniProtKB-KW"/>
</dbReference>
<dbReference type="Gene3D" id="1.10.443.10">
    <property type="entry name" value="Intergrase catalytic core"/>
    <property type="match status" value="1"/>
</dbReference>
<dbReference type="Pfam" id="PF14659">
    <property type="entry name" value="Phage_int_SAM_3"/>
    <property type="match status" value="1"/>
</dbReference>
<reference evidence="6 7" key="1">
    <citation type="submission" date="2015-06" db="EMBL/GenBank/DDBJ databases">
        <title>The Genome Sequence of Enterococcus durans 4EA1.</title>
        <authorList>
            <consortium name="The Broad Institute Genomics Platform"/>
            <consortium name="The Broad Institute Genome Sequencing Center for Infectious Disease"/>
            <person name="Earl A.M."/>
            <person name="Van Tyne D."/>
            <person name="Lebreton F."/>
            <person name="Saavedra J.T."/>
            <person name="Gilmore M.S."/>
            <person name="Manson Mcguire A."/>
            <person name="Clock S."/>
            <person name="Crupain M."/>
            <person name="Rangan U."/>
            <person name="Young S."/>
            <person name="Abouelleil A."/>
            <person name="Cao P."/>
            <person name="Chapman S.B."/>
            <person name="Griggs A."/>
            <person name="Priest M."/>
            <person name="Shea T."/>
            <person name="Wortman J."/>
            <person name="Nusbaum C."/>
            <person name="Birren B."/>
        </authorList>
    </citation>
    <scope>NUCLEOTIDE SEQUENCE [LARGE SCALE GENOMIC DNA]</scope>
    <source>
        <strain evidence="6 7">4EA1</strain>
    </source>
</reference>
<dbReference type="InterPro" id="IPR011010">
    <property type="entry name" value="DNA_brk_join_enz"/>
</dbReference>
<dbReference type="InterPro" id="IPR002104">
    <property type="entry name" value="Integrase_catalytic"/>
</dbReference>
<protein>
    <recommendedName>
        <fullName evidence="5">Tyr recombinase domain-containing protein</fullName>
    </recommendedName>
</protein>
<dbReference type="Gene3D" id="1.10.150.130">
    <property type="match status" value="1"/>
</dbReference>
<proteinExistence type="inferred from homology"/>
<comment type="similarity">
    <text evidence="1">Belongs to the 'phage' integrase family.</text>
</comment>
<dbReference type="SUPFAM" id="SSF56349">
    <property type="entry name" value="DNA breaking-rejoining enzymes"/>
    <property type="match status" value="1"/>
</dbReference>
<evidence type="ECO:0000256" key="4">
    <source>
        <dbReference type="ARBA" id="ARBA00023172"/>
    </source>
</evidence>
<evidence type="ECO:0000256" key="2">
    <source>
        <dbReference type="ARBA" id="ARBA00022908"/>
    </source>
</evidence>
<dbReference type="PANTHER" id="PTHR30349">
    <property type="entry name" value="PHAGE INTEGRASE-RELATED"/>
    <property type="match status" value="1"/>
</dbReference>
<accession>A0A367CF02</accession>
<dbReference type="InterPro" id="IPR004107">
    <property type="entry name" value="Integrase_SAM-like_N"/>
</dbReference>
<organism evidence="6 7">
    <name type="scientific">Enterococcus durans</name>
    <dbReference type="NCBI Taxonomy" id="53345"/>
    <lineage>
        <taxon>Bacteria</taxon>
        <taxon>Bacillati</taxon>
        <taxon>Bacillota</taxon>
        <taxon>Bacilli</taxon>
        <taxon>Lactobacillales</taxon>
        <taxon>Enterococcaceae</taxon>
        <taxon>Enterococcus</taxon>
    </lineage>
</organism>
<dbReference type="InterPro" id="IPR013762">
    <property type="entry name" value="Integrase-like_cat_sf"/>
</dbReference>